<evidence type="ECO:0000256" key="2">
    <source>
        <dbReference type="ARBA" id="ARBA00008163"/>
    </source>
</evidence>
<dbReference type="GO" id="GO:0015483">
    <property type="term" value="F:long-chain fatty acid transporting porin activity"/>
    <property type="evidence" value="ECO:0007669"/>
    <property type="project" value="TreeGrafter"/>
</dbReference>
<keyword evidence="10" id="KW-1185">Reference proteome</keyword>
<dbReference type="EMBL" id="QWJJ01000001">
    <property type="protein sequence ID" value="RII40652.1"/>
    <property type="molecule type" value="Genomic_DNA"/>
</dbReference>
<dbReference type="AlphaFoldDB" id="A0A399J9F1"/>
<dbReference type="OrthoDB" id="6679728at2"/>
<keyword evidence="7" id="KW-0998">Cell outer membrane</keyword>
<protein>
    <submittedName>
        <fullName evidence="9">Transporter</fullName>
    </submittedName>
</protein>
<dbReference type="InterPro" id="IPR005017">
    <property type="entry name" value="OMPP1/FadL/TodX"/>
</dbReference>
<keyword evidence="5 8" id="KW-0732">Signal</keyword>
<evidence type="ECO:0000256" key="5">
    <source>
        <dbReference type="ARBA" id="ARBA00022729"/>
    </source>
</evidence>
<keyword evidence="3" id="KW-1134">Transmembrane beta strand</keyword>
<dbReference type="Pfam" id="PF03349">
    <property type="entry name" value="Toluene_X"/>
    <property type="match status" value="1"/>
</dbReference>
<evidence type="ECO:0000256" key="7">
    <source>
        <dbReference type="ARBA" id="ARBA00023237"/>
    </source>
</evidence>
<comment type="similarity">
    <text evidence="2">Belongs to the OmpP1/FadL family.</text>
</comment>
<feature type="signal peptide" evidence="8">
    <location>
        <begin position="1"/>
        <end position="19"/>
    </location>
</feature>
<sequence length="362" mass="38491">MKLQAGVALVCISASAAYAGGIERTTQSAMILYSEGNRVELSYGFVQPSLSGTSRTVVAPIDNVANDFSVPSFALKMDVNEKLAFALIYDRPFAADIEYPSNPMLGGTMASSTTDTLTALGKYQFTEQASVFGGLRVQKASGEITLNGLAYGALSGYSVDLAEDTAVGYVLGAAYEIPDIAMRVALTYNSAIEHEFDTVENVAPTMTSTTKTKTPSSWNLEFQTGIAADTLLMGSIRYVKHSEFKVTPAVFSNFRPEGLVNLEDTTTYRLGVGRRFNDRLSGSIMVGYEKEGDPLVSPLAPSTGMTSLTLGVSYKVSEQVEIGGGISQTWIGDATPQTGGTARADFTDNSATALGLKVTYSF</sequence>
<keyword evidence="6" id="KW-0472">Membrane</keyword>
<accession>A0A399J9F1</accession>
<dbReference type="SUPFAM" id="SSF56935">
    <property type="entry name" value="Porins"/>
    <property type="match status" value="1"/>
</dbReference>
<evidence type="ECO:0000256" key="6">
    <source>
        <dbReference type="ARBA" id="ARBA00023136"/>
    </source>
</evidence>
<comment type="caution">
    <text evidence="9">The sequence shown here is derived from an EMBL/GenBank/DDBJ whole genome shotgun (WGS) entry which is preliminary data.</text>
</comment>
<evidence type="ECO:0000313" key="10">
    <source>
        <dbReference type="Proteomes" id="UP000265848"/>
    </source>
</evidence>
<reference evidence="9 10" key="1">
    <citation type="submission" date="2018-08" db="EMBL/GenBank/DDBJ databases">
        <title>Pseudooceanicola sediminis CY03 in the family Rhodobacteracea.</title>
        <authorList>
            <person name="Zhang Y.-J."/>
        </authorList>
    </citation>
    <scope>NUCLEOTIDE SEQUENCE [LARGE SCALE GENOMIC DNA]</scope>
    <source>
        <strain evidence="9 10">CY03</strain>
    </source>
</reference>
<evidence type="ECO:0000313" key="9">
    <source>
        <dbReference type="EMBL" id="RII40652.1"/>
    </source>
</evidence>
<dbReference type="PANTHER" id="PTHR35093:SF8">
    <property type="entry name" value="OUTER MEMBRANE PROTEIN NMB0088-RELATED"/>
    <property type="match status" value="1"/>
</dbReference>
<dbReference type="Proteomes" id="UP000265848">
    <property type="component" value="Unassembled WGS sequence"/>
</dbReference>
<proteinExistence type="inferred from homology"/>
<name>A0A399J9F1_9RHOB</name>
<dbReference type="RefSeq" id="WP_119397173.1">
    <property type="nucleotide sequence ID" value="NZ_QWJJ01000001.1"/>
</dbReference>
<comment type="subcellular location">
    <subcellularLocation>
        <location evidence="1">Cell outer membrane</location>
        <topology evidence="1">Multi-pass membrane protein</topology>
    </subcellularLocation>
</comment>
<evidence type="ECO:0000256" key="8">
    <source>
        <dbReference type="SAM" id="SignalP"/>
    </source>
</evidence>
<evidence type="ECO:0000256" key="3">
    <source>
        <dbReference type="ARBA" id="ARBA00022452"/>
    </source>
</evidence>
<dbReference type="Gene3D" id="2.40.160.60">
    <property type="entry name" value="Outer membrane protein transport protein (OMPP1/FadL/TodX)"/>
    <property type="match status" value="1"/>
</dbReference>
<gene>
    <name evidence="9" type="ORF">DL237_01160</name>
</gene>
<dbReference type="GO" id="GO:0009279">
    <property type="term" value="C:cell outer membrane"/>
    <property type="evidence" value="ECO:0007669"/>
    <property type="project" value="UniProtKB-SubCell"/>
</dbReference>
<dbReference type="PANTHER" id="PTHR35093">
    <property type="entry name" value="OUTER MEMBRANE PROTEIN NMB0088-RELATED"/>
    <property type="match status" value="1"/>
</dbReference>
<evidence type="ECO:0000256" key="4">
    <source>
        <dbReference type="ARBA" id="ARBA00022692"/>
    </source>
</evidence>
<organism evidence="9 10">
    <name type="scientific">Pseudooceanicola sediminis</name>
    <dbReference type="NCBI Taxonomy" id="2211117"/>
    <lineage>
        <taxon>Bacteria</taxon>
        <taxon>Pseudomonadati</taxon>
        <taxon>Pseudomonadota</taxon>
        <taxon>Alphaproteobacteria</taxon>
        <taxon>Rhodobacterales</taxon>
        <taxon>Paracoccaceae</taxon>
        <taxon>Pseudooceanicola</taxon>
    </lineage>
</organism>
<evidence type="ECO:0000256" key="1">
    <source>
        <dbReference type="ARBA" id="ARBA00004571"/>
    </source>
</evidence>
<keyword evidence="4" id="KW-0812">Transmembrane</keyword>
<feature type="chain" id="PRO_5017189433" evidence="8">
    <location>
        <begin position="20"/>
        <end position="362"/>
    </location>
</feature>